<evidence type="ECO:0000256" key="1">
    <source>
        <dbReference type="SAM" id="MobiDB-lite"/>
    </source>
</evidence>
<organism evidence="3 4">
    <name type="scientific">Actinomadura meyerae</name>
    <dbReference type="NCBI Taxonomy" id="240840"/>
    <lineage>
        <taxon>Bacteria</taxon>
        <taxon>Bacillati</taxon>
        <taxon>Actinomycetota</taxon>
        <taxon>Actinomycetes</taxon>
        <taxon>Streptosporangiales</taxon>
        <taxon>Thermomonosporaceae</taxon>
        <taxon>Actinomadura</taxon>
    </lineage>
</organism>
<feature type="transmembrane region" description="Helical" evidence="2">
    <location>
        <begin position="94"/>
        <end position="110"/>
    </location>
</feature>
<protein>
    <submittedName>
        <fullName evidence="3">Uncharacterized protein</fullName>
    </submittedName>
</protein>
<proteinExistence type="predicted"/>
<dbReference type="AlphaFoldDB" id="A0A239FNF0"/>
<evidence type="ECO:0000256" key="2">
    <source>
        <dbReference type="SAM" id="Phobius"/>
    </source>
</evidence>
<dbReference type="EMBL" id="FZOR01000006">
    <property type="protein sequence ID" value="SNS58361.1"/>
    <property type="molecule type" value="Genomic_DNA"/>
</dbReference>
<keyword evidence="4" id="KW-1185">Reference proteome</keyword>
<name>A0A239FNF0_9ACTN</name>
<reference evidence="3 4" key="1">
    <citation type="submission" date="2017-06" db="EMBL/GenBank/DDBJ databases">
        <authorList>
            <person name="Kim H.J."/>
            <person name="Triplett B.A."/>
        </authorList>
    </citation>
    <scope>NUCLEOTIDE SEQUENCE [LARGE SCALE GENOMIC DNA]</scope>
    <source>
        <strain evidence="3 4">DSM 44715</strain>
    </source>
</reference>
<dbReference type="Proteomes" id="UP000198318">
    <property type="component" value="Unassembled WGS sequence"/>
</dbReference>
<keyword evidence="2" id="KW-0812">Transmembrane</keyword>
<accession>A0A239FNF0</accession>
<dbReference type="RefSeq" id="WP_089325443.1">
    <property type="nucleotide sequence ID" value="NZ_FZOR01000006.1"/>
</dbReference>
<feature type="transmembrane region" description="Helical" evidence="2">
    <location>
        <begin position="70"/>
        <end position="88"/>
    </location>
</feature>
<keyword evidence="2" id="KW-0472">Membrane</keyword>
<gene>
    <name evidence="3" type="ORF">SAMN05443665_1006101</name>
</gene>
<sequence length="137" mass="13537">MWVQFFRHVTFAVISGAVGLAGALDGDVPVVFAPFFVALGAAFAGSAVLAAATAVALAGRRPAGARGAAFAVWVAGVVGTLAAVGFVLGEEHGASAPLIGLLAVPFLLVAKPPRHLPLDPAPRGGAPADGRRPPGTP</sequence>
<feature type="region of interest" description="Disordered" evidence="1">
    <location>
        <begin position="118"/>
        <end position="137"/>
    </location>
</feature>
<feature type="transmembrane region" description="Helical" evidence="2">
    <location>
        <begin position="35"/>
        <end position="58"/>
    </location>
</feature>
<evidence type="ECO:0000313" key="4">
    <source>
        <dbReference type="Proteomes" id="UP000198318"/>
    </source>
</evidence>
<keyword evidence="2" id="KW-1133">Transmembrane helix</keyword>
<evidence type="ECO:0000313" key="3">
    <source>
        <dbReference type="EMBL" id="SNS58361.1"/>
    </source>
</evidence>